<evidence type="ECO:0000256" key="1">
    <source>
        <dbReference type="SAM" id="Phobius"/>
    </source>
</evidence>
<keyword evidence="1" id="KW-0472">Membrane</keyword>
<proteinExistence type="predicted"/>
<evidence type="ECO:0000313" key="2">
    <source>
        <dbReference type="EMBL" id="CAG6491471.1"/>
    </source>
</evidence>
<feature type="transmembrane region" description="Helical" evidence="1">
    <location>
        <begin position="36"/>
        <end position="56"/>
    </location>
</feature>
<keyword evidence="1" id="KW-0812">Transmembrane</keyword>
<dbReference type="AlphaFoldDB" id="A0A8D8G1K7"/>
<keyword evidence="1" id="KW-1133">Transmembrane helix</keyword>
<sequence length="138" mass="15582">MFHNKNGVMTCMPVEIVMDKITTEVNVLVIPVEIDLAILLGHTVLVVLLILPTDFLSHTARTRSDQSGDRVKATIDPYHLDVDAMYPHITRSSASNNKYSPAHSQAIFANRQKKMNLMNFSGAKKRFTDKQWAVRTWG</sequence>
<dbReference type="EMBL" id="HBUE01118791">
    <property type="protein sequence ID" value="CAG6491471.1"/>
    <property type="molecule type" value="Transcribed_RNA"/>
</dbReference>
<organism evidence="2">
    <name type="scientific">Culex pipiens</name>
    <name type="common">House mosquito</name>
    <dbReference type="NCBI Taxonomy" id="7175"/>
    <lineage>
        <taxon>Eukaryota</taxon>
        <taxon>Metazoa</taxon>
        <taxon>Ecdysozoa</taxon>
        <taxon>Arthropoda</taxon>
        <taxon>Hexapoda</taxon>
        <taxon>Insecta</taxon>
        <taxon>Pterygota</taxon>
        <taxon>Neoptera</taxon>
        <taxon>Endopterygota</taxon>
        <taxon>Diptera</taxon>
        <taxon>Nematocera</taxon>
        <taxon>Culicoidea</taxon>
        <taxon>Culicidae</taxon>
        <taxon>Culicinae</taxon>
        <taxon>Culicini</taxon>
        <taxon>Culex</taxon>
        <taxon>Culex</taxon>
    </lineage>
</organism>
<name>A0A8D8G1K7_CULPI</name>
<protein>
    <submittedName>
        <fullName evidence="2">(northern house mosquito) hypothetical protein</fullName>
    </submittedName>
</protein>
<reference evidence="2" key="1">
    <citation type="submission" date="2021-05" db="EMBL/GenBank/DDBJ databases">
        <authorList>
            <person name="Alioto T."/>
            <person name="Alioto T."/>
            <person name="Gomez Garrido J."/>
        </authorList>
    </citation>
    <scope>NUCLEOTIDE SEQUENCE</scope>
</reference>
<accession>A0A8D8G1K7</accession>